<keyword evidence="2" id="KW-1185">Reference proteome</keyword>
<dbReference type="Proteomes" id="UP001064971">
    <property type="component" value="Chromosome"/>
</dbReference>
<reference evidence="1" key="1">
    <citation type="submission" date="2022-07" db="EMBL/GenBank/DDBJ databases">
        <title>Complete Genome Sequence of the Radioresistant Bacterium Deinococcus aetherius ST0316, Isolated from the Air Dust collected in Lower Stratosphere above Japan.</title>
        <authorList>
            <person name="Satoh K."/>
            <person name="Hagiwara K."/>
            <person name="Katsumata K."/>
            <person name="Kubo A."/>
            <person name="Yokobori S."/>
            <person name="Yamagishi A."/>
            <person name="Oono Y."/>
            <person name="Narumi I."/>
        </authorList>
    </citation>
    <scope>NUCLEOTIDE SEQUENCE</scope>
    <source>
        <strain evidence="1">ST0316</strain>
    </source>
</reference>
<organism evidence="1 2">
    <name type="scientific">Deinococcus aetherius</name>
    <dbReference type="NCBI Taxonomy" id="200252"/>
    <lineage>
        <taxon>Bacteria</taxon>
        <taxon>Thermotogati</taxon>
        <taxon>Deinococcota</taxon>
        <taxon>Deinococci</taxon>
        <taxon>Deinococcales</taxon>
        <taxon>Deinococcaceae</taxon>
        <taxon>Deinococcus</taxon>
    </lineage>
</organism>
<accession>A0ABM8AD07</accession>
<dbReference type="RefSeq" id="WP_264774407.1">
    <property type="nucleotide sequence ID" value="NZ_AP026560.1"/>
</dbReference>
<gene>
    <name evidence="1" type="ORF">DAETH_16390</name>
</gene>
<proteinExistence type="predicted"/>
<dbReference type="EMBL" id="AP026560">
    <property type="protein sequence ID" value="BDP41670.1"/>
    <property type="molecule type" value="Genomic_DNA"/>
</dbReference>
<evidence type="ECO:0000313" key="1">
    <source>
        <dbReference type="EMBL" id="BDP41670.1"/>
    </source>
</evidence>
<protein>
    <submittedName>
        <fullName evidence="1">Uncharacterized protein</fullName>
    </submittedName>
</protein>
<evidence type="ECO:0000313" key="2">
    <source>
        <dbReference type="Proteomes" id="UP001064971"/>
    </source>
</evidence>
<sequence length="114" mass="12766">MNVRRLLPSAAFGLSLLGLGAWAYGVFWPITDVRVVNHSGETLRHLRLCIHECAGLEELRPGRSWRVPLTIRNDGGASLTFDGLRDEFHANAYVTPGLGVHFVVEPGGRIRWRY</sequence>
<name>A0ABM8AD07_9DEIO</name>